<evidence type="ECO:0000256" key="7">
    <source>
        <dbReference type="ARBA" id="ARBA00022989"/>
    </source>
</evidence>
<reference evidence="11 12" key="1">
    <citation type="submission" date="2019-03" db="EMBL/GenBank/DDBJ databases">
        <title>The genome sequence of Nitrosococcus wardiae strain D1FHST reveals the archetypal metabolic capacity of ammonia-oxidizing Gammaproteobacteria.</title>
        <authorList>
            <person name="Wang L."/>
            <person name="Lim C.K."/>
            <person name="Hanson T.E."/>
            <person name="Dang H."/>
            <person name="Klotz M.G."/>
        </authorList>
    </citation>
    <scope>NUCLEOTIDE SEQUENCE [LARGE SCALE GENOMIC DNA]</scope>
    <source>
        <strain evidence="11 12">D1FHS</strain>
    </source>
</reference>
<evidence type="ECO:0000256" key="6">
    <source>
        <dbReference type="ARBA" id="ARBA00022968"/>
    </source>
</evidence>
<dbReference type="Proteomes" id="UP000294325">
    <property type="component" value="Chromosome"/>
</dbReference>
<keyword evidence="6" id="KW-0735">Signal-anchor</keyword>
<dbReference type="SUPFAM" id="SSF110111">
    <property type="entry name" value="Ctag/Cox11"/>
    <property type="match status" value="1"/>
</dbReference>
<evidence type="ECO:0000256" key="9">
    <source>
        <dbReference type="ARBA" id="ARBA00023136"/>
    </source>
</evidence>
<dbReference type="RefSeq" id="WP_134356740.1">
    <property type="nucleotide sequence ID" value="NZ_CP038033.1"/>
</dbReference>
<proteinExistence type="inferred from homology"/>
<evidence type="ECO:0000256" key="2">
    <source>
        <dbReference type="ARBA" id="ARBA00004382"/>
    </source>
</evidence>
<comment type="similarity">
    <text evidence="3">Belongs to the COX11/CtaG family.</text>
</comment>
<keyword evidence="12" id="KW-1185">Reference proteome</keyword>
<sequence>MDPFWDCIGHLFLIYLPNCDKVSTVMREANKRRLVLKLTLVVVAMFGFGYAMIPLYNVFCDITGLNGKPENVAVSAAKADTVDTSRTITVELLANVNSQLSWEIKPEVSKIRIHPGEVTKVNYYASNLADRSVTGQAIPSVSPGLAAKHLHKTECFCFNEQVLQAGEKKEMPVVFFIDPKIPDDYSVVTLSYTFFDVGASAQAQPTPAG</sequence>
<protein>
    <recommendedName>
        <fullName evidence="4">Cytochrome c oxidase assembly protein CtaG</fullName>
    </recommendedName>
</protein>
<dbReference type="InterPro" id="IPR023471">
    <property type="entry name" value="CtaG/Cox11_dom_sf"/>
</dbReference>
<keyword evidence="7 10" id="KW-1133">Transmembrane helix</keyword>
<dbReference type="Gene3D" id="2.60.370.10">
    <property type="entry name" value="Ctag/Cox11"/>
    <property type="match status" value="1"/>
</dbReference>
<dbReference type="GO" id="GO:0005886">
    <property type="term" value="C:plasma membrane"/>
    <property type="evidence" value="ECO:0007669"/>
    <property type="project" value="UniProtKB-SubCell"/>
</dbReference>
<evidence type="ECO:0000256" key="3">
    <source>
        <dbReference type="ARBA" id="ARBA00009620"/>
    </source>
</evidence>
<evidence type="ECO:0000313" key="12">
    <source>
        <dbReference type="Proteomes" id="UP000294325"/>
    </source>
</evidence>
<dbReference type="PIRSF" id="PIRSF005413">
    <property type="entry name" value="COX11"/>
    <property type="match status" value="1"/>
</dbReference>
<dbReference type="NCBIfam" id="NF003465">
    <property type="entry name" value="PRK05089.1"/>
    <property type="match status" value="1"/>
</dbReference>
<gene>
    <name evidence="11" type="ORF">E3U44_03790</name>
</gene>
<evidence type="ECO:0000256" key="8">
    <source>
        <dbReference type="ARBA" id="ARBA00023008"/>
    </source>
</evidence>
<evidence type="ECO:0000256" key="4">
    <source>
        <dbReference type="ARBA" id="ARBA00015384"/>
    </source>
</evidence>
<dbReference type="InterPro" id="IPR007533">
    <property type="entry name" value="Cyt_c_oxidase_assmbl_CtaG"/>
</dbReference>
<dbReference type="GO" id="GO:0005507">
    <property type="term" value="F:copper ion binding"/>
    <property type="evidence" value="ECO:0007669"/>
    <property type="project" value="InterPro"/>
</dbReference>
<comment type="subcellular location">
    <subcellularLocation>
        <location evidence="2">Cell inner membrane</location>
        <topology evidence="2">Single-pass type II membrane protein</topology>
        <orientation evidence="2">Periplasmic side</orientation>
    </subcellularLocation>
</comment>
<feature type="transmembrane region" description="Helical" evidence="10">
    <location>
        <begin position="34"/>
        <end position="53"/>
    </location>
</feature>
<name>A0A4P7BUT7_9GAMM</name>
<dbReference type="Pfam" id="PF04442">
    <property type="entry name" value="CtaG_Cox11"/>
    <property type="match status" value="1"/>
</dbReference>
<comment type="function">
    <text evidence="1">Exerts its effect at some terminal stage of cytochrome c oxidase synthesis, probably by being involved in the insertion of the copper B into subunit I.</text>
</comment>
<dbReference type="PANTHER" id="PTHR21320:SF3">
    <property type="entry name" value="CYTOCHROME C OXIDASE ASSEMBLY PROTEIN COX11, MITOCHONDRIAL-RELATED"/>
    <property type="match status" value="1"/>
</dbReference>
<dbReference type="KEGG" id="nwr:E3U44_03790"/>
<keyword evidence="9 10" id="KW-0472">Membrane</keyword>
<keyword evidence="8" id="KW-0186">Copper</keyword>
<evidence type="ECO:0000256" key="10">
    <source>
        <dbReference type="SAM" id="Phobius"/>
    </source>
</evidence>
<evidence type="ECO:0000256" key="5">
    <source>
        <dbReference type="ARBA" id="ARBA00022692"/>
    </source>
</evidence>
<evidence type="ECO:0000256" key="1">
    <source>
        <dbReference type="ARBA" id="ARBA00004007"/>
    </source>
</evidence>
<dbReference type="EMBL" id="CP038033">
    <property type="protein sequence ID" value="QBQ53728.1"/>
    <property type="molecule type" value="Genomic_DNA"/>
</dbReference>
<keyword evidence="5 10" id="KW-0812">Transmembrane</keyword>
<accession>A0A4P7BUT7</accession>
<dbReference type="PANTHER" id="PTHR21320">
    <property type="entry name" value="CYTOCHROME C OXIDASE ASSEMBLY PROTEIN COX11-RELATED"/>
    <property type="match status" value="1"/>
</dbReference>
<dbReference type="OrthoDB" id="9804841at2"/>
<dbReference type="AlphaFoldDB" id="A0A4P7BUT7"/>
<evidence type="ECO:0000313" key="11">
    <source>
        <dbReference type="EMBL" id="QBQ53728.1"/>
    </source>
</evidence>
<organism evidence="11 12">
    <name type="scientific">Nitrosococcus wardiae</name>
    <dbReference type="NCBI Taxonomy" id="1814290"/>
    <lineage>
        <taxon>Bacteria</taxon>
        <taxon>Pseudomonadati</taxon>
        <taxon>Pseudomonadota</taxon>
        <taxon>Gammaproteobacteria</taxon>
        <taxon>Chromatiales</taxon>
        <taxon>Chromatiaceae</taxon>
        <taxon>Nitrosococcus</taxon>
    </lineage>
</organism>